<dbReference type="EMBL" id="OV696689">
    <property type="protein sequence ID" value="CAH1261302.1"/>
    <property type="molecule type" value="Genomic_DNA"/>
</dbReference>
<evidence type="ECO:0000256" key="1">
    <source>
        <dbReference type="SAM" id="MobiDB-lite"/>
    </source>
</evidence>
<dbReference type="InterPro" id="IPR024983">
    <property type="entry name" value="CHAT_dom"/>
</dbReference>
<evidence type="ECO:0000256" key="2">
    <source>
        <dbReference type="SAM" id="SignalP"/>
    </source>
</evidence>
<dbReference type="SMART" id="SM00028">
    <property type="entry name" value="TPR"/>
    <property type="match status" value="4"/>
</dbReference>
<feature type="region of interest" description="Disordered" evidence="1">
    <location>
        <begin position="939"/>
        <end position="996"/>
    </location>
</feature>
<reference evidence="4" key="1">
    <citation type="submission" date="2022-01" db="EMBL/GenBank/DDBJ databases">
        <authorList>
            <person name="Braso-Vives M."/>
        </authorList>
    </citation>
    <scope>NUCLEOTIDE SEQUENCE</scope>
</reference>
<dbReference type="InterPro" id="IPR019734">
    <property type="entry name" value="TPR_rpt"/>
</dbReference>
<feature type="domain" description="CHAT" evidence="3">
    <location>
        <begin position="1006"/>
        <end position="1298"/>
    </location>
</feature>
<accession>A0A8J9ZPY5</accession>
<dbReference type="InterPro" id="IPR011990">
    <property type="entry name" value="TPR-like_helical_dom_sf"/>
</dbReference>
<evidence type="ECO:0000313" key="4">
    <source>
        <dbReference type="EMBL" id="CAH1261302.1"/>
    </source>
</evidence>
<sequence>MYLGAVLVSLFLAACTVLVSYRVAWETSPPVGTHPSRQNMEDLPVDGATLALVRRKMEEIESHLQNLRNAPGGAWAPTQGTAAENLQEIQGLMGRNLPLASRLVDSILEDEAMDAAQRLAYLHLKLEIVMATGPVEDGLAAANQAYLLATTHSSIPLRALFQACLDAGDAHRVRGLLDKARHFYSQARDVAAQIDPTDSQARDVAAQIDPTDSQARDVAAQIDPTDSQARDVAALIDPTDSQARDVAALIDPTDSQARDVAAQIDPTDSQARDVAAQIDPTDSQARDVAAQIDPTDSQARDVAAQIDPTDSQARDVAALIDPTDSQARDVAAQIDPTDSQARDVAAQIDPTDSQARDVAAQIDPTDSQARDVAAQIDPTDSQARDVAALIDPTDSQARDVAALIDPTDSQARDVAALIDPTDSQARDVAALIDPTDSQARDVAAQIDPTDSQARDVAAQIDPTDSQARDVAALIDPTDSQARDVAALIDPTDSQARDVAAQMDPAADPAEAAVLAEIHLGMLLLASGHLNTAIQDSFLPLLGQNMGQHNRGRLLQHLGNAYRSAADWGPAKDHLREAVSIATEMGDEIEAAGRHGDLGNVYRSEGRTAEALQEQEKQYSFALQRGDLSGLCTACFNKGFTFYSMKPAPDFPQALLYLTLQLALARRLGDSGMQGKALNCLGKVYTGMQQPDQAVVLLKQTIALTHSTGNVAGEGMAHGNLGTAYRDLGRYEEAVVNHQTYLQNADSRDDVGGVAIMQRELALDHLFSKDYAMAERCIRDAVLTLERIRGRLGPEDSSRIAHNEKNQADAYNILQHILALQGNSQDALVMAERGRGRALADLMRAKVDRMGEREAPVIDSIEDITALAAELHSSIVFYSLVTEQGPYSVGERWVYCWVVDPGDGKVTFTRTPLQGDPVQVERGELDQGYYNTLLRSMGDLSVEEPEPSQDSDENTSDSQETSDDSDEDDLDRVPALKVKPPLSTQQPQEQRWETQQARERRWETQLRADYDLLIKPIEKFLPKPDGREAAPKITFIPHGFLFSVPFCALVAADGDHLVQKYSVSMAPSVQVLQLSHRQLQTHRRSRPRASVLAVGNPAPDPARRLPPLREAGKEAELAYRGLGETGLWLTGGNATKDCVREEMPRHTVLHFAAHASHTGCHSQPADASRAAGNYSMPGYIVLSKSHPSCGGILTAEEIRGMELSAQLVVLSCCNTGLGTVTGDGVLGMYRAFLAAGSANVVVTLWRIPDRKTRRLMRHFYSSYRRSRDAAQAMRDAMLHMLQNKKTSAPPYWAAFSVIGATTPL</sequence>
<keyword evidence="2" id="KW-0732">Signal</keyword>
<dbReference type="Gene3D" id="1.25.40.10">
    <property type="entry name" value="Tetratricopeptide repeat domain"/>
    <property type="match status" value="1"/>
</dbReference>
<protein>
    <submittedName>
        <fullName evidence="4">TTC28 protein</fullName>
    </submittedName>
</protein>
<dbReference type="PANTHER" id="PTHR10098:SF108">
    <property type="entry name" value="TETRATRICOPEPTIDE REPEAT PROTEIN 28"/>
    <property type="match status" value="1"/>
</dbReference>
<feature type="compositionally biased region" description="Acidic residues" evidence="1">
    <location>
        <begin position="940"/>
        <end position="969"/>
    </location>
</feature>
<keyword evidence="5" id="KW-1185">Reference proteome</keyword>
<dbReference type="Pfam" id="PF12770">
    <property type="entry name" value="CHAT"/>
    <property type="match status" value="1"/>
</dbReference>
<gene>
    <name evidence="4" type="primary">TTC28</name>
    <name evidence="4" type="ORF">BLAG_LOCUS16768</name>
</gene>
<evidence type="ECO:0000259" key="3">
    <source>
        <dbReference type="Pfam" id="PF12770"/>
    </source>
</evidence>
<feature type="region of interest" description="Disordered" evidence="1">
    <location>
        <begin position="1081"/>
        <end position="1105"/>
    </location>
</feature>
<dbReference type="SUPFAM" id="SSF48452">
    <property type="entry name" value="TPR-like"/>
    <property type="match status" value="2"/>
</dbReference>
<feature type="chain" id="PRO_5035449748" evidence="2">
    <location>
        <begin position="27"/>
        <end position="1303"/>
    </location>
</feature>
<evidence type="ECO:0000313" key="5">
    <source>
        <dbReference type="Proteomes" id="UP000838412"/>
    </source>
</evidence>
<feature type="signal peptide" evidence="2">
    <location>
        <begin position="1"/>
        <end position="26"/>
    </location>
</feature>
<dbReference type="PANTHER" id="PTHR10098">
    <property type="entry name" value="RAPSYN-RELATED"/>
    <property type="match status" value="1"/>
</dbReference>
<proteinExistence type="predicted"/>
<dbReference type="SUPFAM" id="SSF58104">
    <property type="entry name" value="Methyl-accepting chemotaxis protein (MCP) signaling domain"/>
    <property type="match status" value="1"/>
</dbReference>
<organism evidence="4 5">
    <name type="scientific">Branchiostoma lanceolatum</name>
    <name type="common">Common lancelet</name>
    <name type="synonym">Amphioxus lanceolatum</name>
    <dbReference type="NCBI Taxonomy" id="7740"/>
    <lineage>
        <taxon>Eukaryota</taxon>
        <taxon>Metazoa</taxon>
        <taxon>Chordata</taxon>
        <taxon>Cephalochordata</taxon>
        <taxon>Leptocardii</taxon>
        <taxon>Amphioxiformes</taxon>
        <taxon>Branchiostomatidae</taxon>
        <taxon>Branchiostoma</taxon>
    </lineage>
</organism>
<dbReference type="OrthoDB" id="626167at2759"/>
<dbReference type="Proteomes" id="UP000838412">
    <property type="component" value="Chromosome 4"/>
</dbReference>
<name>A0A8J9ZPY5_BRALA</name>